<dbReference type="PANTHER" id="PTHR44103">
    <property type="entry name" value="PROPROTEIN CONVERTASE P"/>
    <property type="match status" value="1"/>
</dbReference>
<dbReference type="SUPFAM" id="SSF69318">
    <property type="entry name" value="Integrin alpha N-terminal domain"/>
    <property type="match status" value="2"/>
</dbReference>
<keyword evidence="2" id="KW-0800">Toxin</keyword>
<dbReference type="EMBL" id="BLVO01000013">
    <property type="protein sequence ID" value="GFM34501.1"/>
    <property type="molecule type" value="Genomic_DNA"/>
</dbReference>
<comment type="subcellular location">
    <subcellularLocation>
        <location evidence="1">Membrane</location>
    </subcellularLocation>
</comment>
<dbReference type="InterPro" id="IPR003995">
    <property type="entry name" value="RTX_toxin_determinant-A"/>
</dbReference>
<dbReference type="Gene3D" id="2.150.10.10">
    <property type="entry name" value="Serralysin-like metalloprotease, C-terminal"/>
    <property type="match status" value="3"/>
</dbReference>
<gene>
    <name evidence="9" type="ORF">DSM101010T_28660</name>
</gene>
<evidence type="ECO:0000259" key="8">
    <source>
        <dbReference type="Pfam" id="PF04773"/>
    </source>
</evidence>
<dbReference type="InterPro" id="IPR006860">
    <property type="entry name" value="FecR"/>
</dbReference>
<keyword evidence="4" id="KW-0677">Repeat</keyword>
<dbReference type="InterPro" id="IPR018511">
    <property type="entry name" value="Hemolysin-typ_Ca-bd_CS"/>
</dbReference>
<dbReference type="GO" id="GO:0090729">
    <property type="term" value="F:toxin activity"/>
    <property type="evidence" value="ECO:0007669"/>
    <property type="project" value="UniProtKB-KW"/>
</dbReference>
<dbReference type="Proteomes" id="UP000503840">
    <property type="component" value="Unassembled WGS sequence"/>
</dbReference>
<feature type="compositionally biased region" description="Gly residues" evidence="7">
    <location>
        <begin position="227"/>
        <end position="250"/>
    </location>
</feature>
<organism evidence="9 10">
    <name type="scientific">Desulfovibrio subterraneus</name>
    <dbReference type="NCBI Taxonomy" id="2718620"/>
    <lineage>
        <taxon>Bacteria</taxon>
        <taxon>Pseudomonadati</taxon>
        <taxon>Thermodesulfobacteriota</taxon>
        <taxon>Desulfovibrionia</taxon>
        <taxon>Desulfovibrionales</taxon>
        <taxon>Desulfovibrionaceae</taxon>
        <taxon>Desulfovibrio</taxon>
    </lineage>
</organism>
<protein>
    <recommendedName>
        <fullName evidence="8">FecR protein domain-containing protein</fullName>
    </recommendedName>
</protein>
<dbReference type="InterPro" id="IPR013517">
    <property type="entry name" value="FG-GAP"/>
</dbReference>
<keyword evidence="10" id="KW-1185">Reference proteome</keyword>
<comment type="caution">
    <text evidence="9">The sequence shown here is derived from an EMBL/GenBank/DDBJ whole genome shotgun (WGS) entry which is preliminary data.</text>
</comment>
<dbReference type="GO" id="GO:0016020">
    <property type="term" value="C:membrane"/>
    <property type="evidence" value="ECO:0007669"/>
    <property type="project" value="UniProtKB-SubCell"/>
</dbReference>
<evidence type="ECO:0000313" key="9">
    <source>
        <dbReference type="EMBL" id="GFM34501.1"/>
    </source>
</evidence>
<proteinExistence type="predicted"/>
<evidence type="ECO:0000256" key="3">
    <source>
        <dbReference type="ARBA" id="ARBA00022729"/>
    </source>
</evidence>
<feature type="domain" description="FecR protein" evidence="8">
    <location>
        <begin position="36"/>
        <end position="126"/>
    </location>
</feature>
<dbReference type="PRINTS" id="PR00313">
    <property type="entry name" value="CABNDNGRPT"/>
</dbReference>
<evidence type="ECO:0000256" key="1">
    <source>
        <dbReference type="ARBA" id="ARBA00004370"/>
    </source>
</evidence>
<evidence type="ECO:0000256" key="6">
    <source>
        <dbReference type="ARBA" id="ARBA00023136"/>
    </source>
</evidence>
<keyword evidence="3" id="KW-0732">Signal</keyword>
<reference evidence="9 10" key="1">
    <citation type="submission" date="2020-05" db="EMBL/GenBank/DDBJ databases">
        <title>Draft genome sequence of Desulfovibrio sp. strain HN2T.</title>
        <authorList>
            <person name="Ueno A."/>
            <person name="Tamazawa S."/>
            <person name="Tamamura S."/>
            <person name="Murakami T."/>
            <person name="Kiyama T."/>
            <person name="Inomata H."/>
            <person name="Amano Y."/>
            <person name="Miyakawa K."/>
            <person name="Tamaki H."/>
            <person name="Naganuma T."/>
            <person name="Kaneko K."/>
        </authorList>
    </citation>
    <scope>NUCLEOTIDE SEQUENCE [LARGE SCALE GENOMIC DNA]</scope>
    <source>
        <strain evidence="9 10">HN2</strain>
    </source>
</reference>
<accession>A0A7J0BMP6</accession>
<dbReference type="AlphaFoldDB" id="A0A7J0BMP6"/>
<dbReference type="Pfam" id="PF00353">
    <property type="entry name" value="HemolysinCabind"/>
    <property type="match status" value="5"/>
</dbReference>
<evidence type="ECO:0000256" key="5">
    <source>
        <dbReference type="ARBA" id="ARBA00023026"/>
    </source>
</evidence>
<dbReference type="RefSeq" id="WP_174406090.1">
    <property type="nucleotide sequence ID" value="NZ_BLVO01000013.1"/>
</dbReference>
<dbReference type="Pfam" id="PF13517">
    <property type="entry name" value="FG-GAP_3"/>
    <property type="match status" value="2"/>
</dbReference>
<dbReference type="InterPro" id="IPR001343">
    <property type="entry name" value="Hemolysn_Ca-bd"/>
</dbReference>
<dbReference type="PRINTS" id="PR01488">
    <property type="entry name" value="RTXTOXINA"/>
</dbReference>
<dbReference type="PROSITE" id="PS00330">
    <property type="entry name" value="HEMOLYSIN_CALCIUM"/>
    <property type="match status" value="5"/>
</dbReference>
<dbReference type="GO" id="GO:0005509">
    <property type="term" value="F:calcium ion binding"/>
    <property type="evidence" value="ECO:0007669"/>
    <property type="project" value="InterPro"/>
</dbReference>
<dbReference type="SUPFAM" id="SSF51120">
    <property type="entry name" value="beta-Roll"/>
    <property type="match status" value="3"/>
</dbReference>
<feature type="region of interest" description="Disordered" evidence="7">
    <location>
        <begin position="188"/>
        <end position="257"/>
    </location>
</feature>
<dbReference type="PANTHER" id="PTHR44103:SF1">
    <property type="entry name" value="PROPROTEIN CONVERTASE P"/>
    <property type="match status" value="1"/>
</dbReference>
<dbReference type="Pfam" id="PF04773">
    <property type="entry name" value="FecR"/>
    <property type="match status" value="1"/>
</dbReference>
<feature type="compositionally biased region" description="Gly residues" evidence="7">
    <location>
        <begin position="197"/>
        <end position="220"/>
    </location>
</feature>
<dbReference type="GO" id="GO:0005576">
    <property type="term" value="C:extracellular region"/>
    <property type="evidence" value="ECO:0007669"/>
    <property type="project" value="InterPro"/>
</dbReference>
<dbReference type="InterPro" id="IPR011049">
    <property type="entry name" value="Serralysin-like_metalloprot_C"/>
</dbReference>
<keyword evidence="5" id="KW-0843">Virulence</keyword>
<name>A0A7J0BMP6_9BACT</name>
<evidence type="ECO:0000256" key="7">
    <source>
        <dbReference type="SAM" id="MobiDB-lite"/>
    </source>
</evidence>
<evidence type="ECO:0000256" key="4">
    <source>
        <dbReference type="ARBA" id="ARBA00022737"/>
    </source>
</evidence>
<evidence type="ECO:0000313" key="10">
    <source>
        <dbReference type="Proteomes" id="UP000503840"/>
    </source>
</evidence>
<dbReference type="InterPro" id="IPR028994">
    <property type="entry name" value="Integrin_alpha_N"/>
</dbReference>
<evidence type="ECO:0000256" key="2">
    <source>
        <dbReference type="ARBA" id="ARBA00022656"/>
    </source>
</evidence>
<keyword evidence="6" id="KW-0472">Membrane</keyword>
<sequence>MAEIGSVVSSAGKVVAVLDGAERVLSAGSGVFEGEAIRTGDGASVEIRFDDETVLSQGPNSELTLDSYVYNPNAPAQSSFLFKMAQGTYRMATGQIAEDNPDGVRLESPLATIGIRGTTTVSRILPDGTELHAAESLSGGRSIILQDQFGNQQLITFTSGGVPFNPNIPMGAVITVPRSVFDAIRASAPLTSRGEPPAGGAGNGDAGGDKQGVSGEGGAGPEPDGPGPDGAGPDGPGPDGAGPDGQGADGQGPADTAALSLIGGDALAALLGLPDGTLDFLTQGALGRGDITEATDPAELLERLIAALISSSHGLPGEGTDTQNTLETETNTTPAEQTVTPPVSGVNIITGTSGPDLLKGTSGSDSISGLGGDDTLVGNRGADTLVGGKGDDTIYGSEQGQEDRLKVMATVTHDGDSLEDGAFARIDTDSDYEVVLLAQDSGGNSTLTWYETSLNPLTHAISLTEHVIDTISNDYPTSALAVGDSDNDGDNDIFLGMEGGQILRYENLGNGTFAQDTVNTLDSLSGSVDKMLVTDLDGDGQVDDLVVRGSGNGGELVWYTNGAGTPQTIQGALGGSDILAVAEVNSADGNYREVFTQYGSHLKCFHYDGSNWGYSVVEANVTGSQQRMALGDVDGDGDLDLFFSDDDTLRLYMNNGGSYSESSVSLQTPGVAIAALAVGDFIGNSDLDLLVATANDLYIYHNVNDGQWFEKTALLSTDNTIDDVMVGDFDGDGKADDVVIHYTGGTDSAVIYENLLSEAEQNTVSYKLSATPVTVDLREGVATSDVGGDGTDSLHLVDNIIGSAASDSLGNGDTLYGNGFDNKISGLAGNDSIEGGGGDDSLSGDEGSDYIIGGMGNDLISGGAGNDVLFGDEDQNGVAYGHDSISGGSGNDEIHGGYWDDLLLGNSGTDQLFGDDGNDTLWGGTGGDSLTGGNGDDVFYYSSQLDAGDVVNDFNNSDDTFSFLSSQFGSLAHNAALSAGNFVYWVKADHYGQSFTEAGGTFAGGTAGFVYEVTDSNAAYGNLYFDNDTGHTGDEVLIATVTQTTAGSAGAMAASDIYLTDTPFTDPNAIV</sequence>